<dbReference type="Pfam" id="PF00884">
    <property type="entry name" value="Sulfatase"/>
    <property type="match status" value="1"/>
</dbReference>
<keyword evidence="2 4" id="KW-0378">Hydrolase</keyword>
<feature type="non-terminal residue" evidence="4">
    <location>
        <position position="97"/>
    </location>
</feature>
<dbReference type="PANTHER" id="PTHR42693">
    <property type="entry name" value="ARYLSULFATASE FAMILY MEMBER"/>
    <property type="match status" value="1"/>
</dbReference>
<dbReference type="EMBL" id="JAWZZT010000588">
    <property type="protein sequence ID" value="MDX7018159.1"/>
    <property type="molecule type" value="Genomic_DNA"/>
</dbReference>
<evidence type="ECO:0000256" key="1">
    <source>
        <dbReference type="ARBA" id="ARBA00008779"/>
    </source>
</evidence>
<organism evidence="4 5">
    <name type="scientific">Klebsiella aerogenes</name>
    <name type="common">Enterobacter aerogenes</name>
    <dbReference type="NCBI Taxonomy" id="548"/>
    <lineage>
        <taxon>Bacteria</taxon>
        <taxon>Pseudomonadati</taxon>
        <taxon>Pseudomonadota</taxon>
        <taxon>Gammaproteobacteria</taxon>
        <taxon>Enterobacterales</taxon>
        <taxon>Enterobacteriaceae</taxon>
        <taxon>Klebsiella/Raoultella group</taxon>
        <taxon>Klebsiella</taxon>
    </lineage>
</organism>
<protein>
    <submittedName>
        <fullName evidence="4">Sulfatase-like hydrolase/transferase</fullName>
    </submittedName>
</protein>
<evidence type="ECO:0000256" key="2">
    <source>
        <dbReference type="ARBA" id="ARBA00022801"/>
    </source>
</evidence>
<evidence type="ECO:0000259" key="3">
    <source>
        <dbReference type="Pfam" id="PF00884"/>
    </source>
</evidence>
<dbReference type="InterPro" id="IPR050738">
    <property type="entry name" value="Sulfatase"/>
</dbReference>
<dbReference type="SUPFAM" id="SSF53649">
    <property type="entry name" value="Alkaline phosphatase-like"/>
    <property type="match status" value="1"/>
</dbReference>
<dbReference type="InterPro" id="IPR017850">
    <property type="entry name" value="Alkaline_phosphatase_core_sf"/>
</dbReference>
<dbReference type="PANTHER" id="PTHR42693:SF53">
    <property type="entry name" value="ENDO-4-O-SULFATASE"/>
    <property type="match status" value="1"/>
</dbReference>
<accession>A0AAW9EBT2</accession>
<gene>
    <name evidence="4" type="ORF">SJ059_27430</name>
</gene>
<feature type="non-terminal residue" evidence="4">
    <location>
        <position position="1"/>
    </location>
</feature>
<dbReference type="AlphaFoldDB" id="A0AAW9EBT2"/>
<dbReference type="GO" id="GO:0004065">
    <property type="term" value="F:arylsulfatase activity"/>
    <property type="evidence" value="ECO:0007669"/>
    <property type="project" value="TreeGrafter"/>
</dbReference>
<proteinExistence type="inferred from homology"/>
<evidence type="ECO:0000313" key="5">
    <source>
        <dbReference type="Proteomes" id="UP001279012"/>
    </source>
</evidence>
<sequence length="97" mass="10883">DYAFSYYASGVALWNSPAFWRNGVNVPAPGYTTHLLTDETLKFIDEHKDKPFFINLSYSVPHIPLEQASPAKYMDKFDTGNVEADKYFAALNAADEG</sequence>
<feature type="domain" description="Sulfatase N-terminal" evidence="3">
    <location>
        <begin position="20"/>
        <end position="95"/>
    </location>
</feature>
<comment type="similarity">
    <text evidence="1">Belongs to the sulfatase family.</text>
</comment>
<evidence type="ECO:0000313" key="4">
    <source>
        <dbReference type="EMBL" id="MDX7018159.1"/>
    </source>
</evidence>
<comment type="caution">
    <text evidence="4">The sequence shown here is derived from an EMBL/GenBank/DDBJ whole genome shotgun (WGS) entry which is preliminary data.</text>
</comment>
<dbReference type="Gene3D" id="3.40.720.10">
    <property type="entry name" value="Alkaline Phosphatase, subunit A"/>
    <property type="match status" value="1"/>
</dbReference>
<name>A0AAW9EBT2_KLEAE</name>
<dbReference type="Proteomes" id="UP001279012">
    <property type="component" value="Unassembled WGS sequence"/>
</dbReference>
<dbReference type="InterPro" id="IPR000917">
    <property type="entry name" value="Sulfatase_N"/>
</dbReference>
<reference evidence="4" key="1">
    <citation type="submission" date="2023-11" db="EMBL/GenBank/DDBJ databases">
        <title>Detection of rare carbapenemases in Enterobacterales - comparison of two colorimetric and two CIM-based carbapenemase assays.</title>
        <authorList>
            <person name="Schaffarczyk L."/>
            <person name="Noster J."/>
            <person name="Stelzer Y."/>
            <person name="Sattler J."/>
            <person name="Gatermann S."/>
            <person name="Hamprecht A."/>
        </authorList>
    </citation>
    <scope>NUCLEOTIDE SEQUENCE</scope>
    <source>
        <strain evidence="4">CIM-Cont-037</strain>
    </source>
</reference>